<dbReference type="AlphaFoldDB" id="A0A483CP93"/>
<accession>A0A483CP93</accession>
<keyword evidence="2" id="KW-1185">Reference proteome</keyword>
<evidence type="ECO:0000313" key="2">
    <source>
        <dbReference type="Proteomes" id="UP000292580"/>
    </source>
</evidence>
<dbReference type="EMBL" id="PGCL01000003">
    <property type="protein sequence ID" value="TAJ43928.1"/>
    <property type="molecule type" value="Genomic_DNA"/>
</dbReference>
<name>A0A483CP93_9EURY</name>
<dbReference type="Proteomes" id="UP000292580">
    <property type="component" value="Unassembled WGS sequence"/>
</dbReference>
<evidence type="ECO:0000313" key="1">
    <source>
        <dbReference type="EMBL" id="TAJ43928.1"/>
    </source>
</evidence>
<organism evidence="1 2">
    <name type="scientific">Methanofollis fontis</name>
    <dbReference type="NCBI Taxonomy" id="2052832"/>
    <lineage>
        <taxon>Archaea</taxon>
        <taxon>Methanobacteriati</taxon>
        <taxon>Methanobacteriota</taxon>
        <taxon>Stenosarchaea group</taxon>
        <taxon>Methanomicrobia</taxon>
        <taxon>Methanomicrobiales</taxon>
        <taxon>Methanomicrobiaceae</taxon>
        <taxon>Methanofollis</taxon>
    </lineage>
</organism>
<proteinExistence type="predicted"/>
<protein>
    <submittedName>
        <fullName evidence="1">Uncharacterized protein</fullName>
    </submittedName>
</protein>
<reference evidence="1 2" key="1">
    <citation type="submission" date="2017-11" db="EMBL/GenBank/DDBJ databases">
        <title>Isolation and Characterization of Methanofollis Species from Methane Seep Offshore SW Taiwan.</title>
        <authorList>
            <person name="Teng N.-H."/>
            <person name="Lai M.-C."/>
            <person name="Chen S.-C."/>
        </authorList>
    </citation>
    <scope>NUCLEOTIDE SEQUENCE [LARGE SCALE GENOMIC DNA]</scope>
    <source>
        <strain evidence="1 2">FWC-SCC2</strain>
    </source>
</reference>
<gene>
    <name evidence="1" type="ORF">CUJ86_07680</name>
</gene>
<comment type="caution">
    <text evidence="1">The sequence shown here is derived from an EMBL/GenBank/DDBJ whole genome shotgun (WGS) entry which is preliminary data.</text>
</comment>
<sequence length="125" mass="13222">MSVGHAVAILPDSAYFDEPATLRFALPPELRSSSALVFIADYTDEVWGILPSRIEEGMVCADISGAGVFCPMQFASSETATTITTVPATTPATTEPPTTPQQTPLGCAVLLSIFAVMFLLRRAGK</sequence>